<keyword evidence="1" id="KW-1133">Transmembrane helix</keyword>
<keyword evidence="3" id="KW-1185">Reference proteome</keyword>
<evidence type="ECO:0000313" key="2">
    <source>
        <dbReference type="EMBL" id="GBP00982.1"/>
    </source>
</evidence>
<sequence length="93" mass="10805">MKDHVRRLFLIGLQNSSPVVSIVSVVSVTNFMMLARALLWTTKMSMRYMIETDRHMTYHVKTINPTQTFGYEKSELALDLTHLTKAQKMDRVT</sequence>
<feature type="transmembrane region" description="Helical" evidence="1">
    <location>
        <begin position="20"/>
        <end position="39"/>
    </location>
</feature>
<protein>
    <submittedName>
        <fullName evidence="2">Uncharacterized protein</fullName>
    </submittedName>
</protein>
<dbReference type="AlphaFoldDB" id="A0A4C1SFT2"/>
<evidence type="ECO:0000313" key="3">
    <source>
        <dbReference type="Proteomes" id="UP000299102"/>
    </source>
</evidence>
<keyword evidence="1" id="KW-0472">Membrane</keyword>
<reference evidence="2 3" key="1">
    <citation type="journal article" date="2019" name="Commun. Biol.">
        <title>The bagworm genome reveals a unique fibroin gene that provides high tensile strength.</title>
        <authorList>
            <person name="Kono N."/>
            <person name="Nakamura H."/>
            <person name="Ohtoshi R."/>
            <person name="Tomita M."/>
            <person name="Numata K."/>
            <person name="Arakawa K."/>
        </authorList>
    </citation>
    <scope>NUCLEOTIDE SEQUENCE [LARGE SCALE GENOMIC DNA]</scope>
</reference>
<accession>A0A4C1SFT2</accession>
<proteinExistence type="predicted"/>
<dbReference type="EMBL" id="BGZK01000007">
    <property type="protein sequence ID" value="GBP00982.1"/>
    <property type="molecule type" value="Genomic_DNA"/>
</dbReference>
<organism evidence="2 3">
    <name type="scientific">Eumeta variegata</name>
    <name type="common">Bagworm moth</name>
    <name type="synonym">Eumeta japonica</name>
    <dbReference type="NCBI Taxonomy" id="151549"/>
    <lineage>
        <taxon>Eukaryota</taxon>
        <taxon>Metazoa</taxon>
        <taxon>Ecdysozoa</taxon>
        <taxon>Arthropoda</taxon>
        <taxon>Hexapoda</taxon>
        <taxon>Insecta</taxon>
        <taxon>Pterygota</taxon>
        <taxon>Neoptera</taxon>
        <taxon>Endopterygota</taxon>
        <taxon>Lepidoptera</taxon>
        <taxon>Glossata</taxon>
        <taxon>Ditrysia</taxon>
        <taxon>Tineoidea</taxon>
        <taxon>Psychidae</taxon>
        <taxon>Oiketicinae</taxon>
        <taxon>Eumeta</taxon>
    </lineage>
</organism>
<name>A0A4C1SFT2_EUMVA</name>
<keyword evidence="1" id="KW-0812">Transmembrane</keyword>
<evidence type="ECO:0000256" key="1">
    <source>
        <dbReference type="SAM" id="Phobius"/>
    </source>
</evidence>
<comment type="caution">
    <text evidence="2">The sequence shown here is derived from an EMBL/GenBank/DDBJ whole genome shotgun (WGS) entry which is preliminary data.</text>
</comment>
<dbReference type="Proteomes" id="UP000299102">
    <property type="component" value="Unassembled WGS sequence"/>
</dbReference>
<gene>
    <name evidence="2" type="ORF">EVAR_2277_1</name>
</gene>